<dbReference type="Proteomes" id="UP001155027">
    <property type="component" value="Unassembled WGS sequence"/>
</dbReference>
<evidence type="ECO:0000256" key="1">
    <source>
        <dbReference type="SAM" id="MobiDB-lite"/>
    </source>
</evidence>
<feature type="compositionally biased region" description="Basic and acidic residues" evidence="1">
    <location>
        <begin position="368"/>
        <end position="377"/>
    </location>
</feature>
<dbReference type="RefSeq" id="WP_118827139.1">
    <property type="nucleotide sequence ID" value="NZ_CP030364.1"/>
</dbReference>
<evidence type="ECO:0000313" key="3">
    <source>
        <dbReference type="Proteomes" id="UP001155027"/>
    </source>
</evidence>
<organism evidence="2 3">
    <name type="scientific">Salinibacter ruber</name>
    <dbReference type="NCBI Taxonomy" id="146919"/>
    <lineage>
        <taxon>Bacteria</taxon>
        <taxon>Pseudomonadati</taxon>
        <taxon>Rhodothermota</taxon>
        <taxon>Rhodothermia</taxon>
        <taxon>Rhodothermales</taxon>
        <taxon>Salinibacteraceae</taxon>
        <taxon>Salinibacter</taxon>
    </lineage>
</organism>
<accession>A0A9X2Q3J9</accession>
<feature type="region of interest" description="Disordered" evidence="1">
    <location>
        <begin position="358"/>
        <end position="377"/>
    </location>
</feature>
<dbReference type="SUPFAM" id="SSF52540">
    <property type="entry name" value="P-loop containing nucleoside triphosphate hydrolases"/>
    <property type="match status" value="1"/>
</dbReference>
<dbReference type="EMBL" id="JANUAU010000004">
    <property type="protein sequence ID" value="MCS3677560.1"/>
    <property type="molecule type" value="Genomic_DNA"/>
</dbReference>
<reference evidence="2" key="1">
    <citation type="submission" date="2022-08" db="EMBL/GenBank/DDBJ databases">
        <title>Genomic Encyclopedia of Type Strains, Phase V (KMG-V): Genome sequencing to study the core and pangenomes of soil and plant-associated prokaryotes.</title>
        <authorList>
            <person name="Whitman W."/>
        </authorList>
    </citation>
    <scope>NUCLEOTIDE SEQUENCE</scope>
    <source>
        <strain evidence="2">0</strain>
    </source>
</reference>
<dbReference type="InterPro" id="IPR027417">
    <property type="entry name" value="P-loop_NTPase"/>
</dbReference>
<name>A0A9X2Q3J9_9BACT</name>
<dbReference type="Gene3D" id="3.40.50.300">
    <property type="entry name" value="P-loop containing nucleotide triphosphate hydrolases"/>
    <property type="match status" value="1"/>
</dbReference>
<proteinExistence type="predicted"/>
<sequence>MTDDAFQTGPVDKIASSTAHCDIESPITLSPYVVAQHGYVVVVRALDEKDQYDEVECSDGAFRHIREGDVLVGTLGGRQALKGYSGRVPRHIAPGDTLHVLNLGGLIGECTAAHPNLGPALPVEVLGAVMVKRNDQWTHARIQEDALEMRHRLATSVPLVTVSGTAMETGKTEAACRIVEGLSARGLRVGAAKLTGASLMRDVRRMQRHGATAVSTFTDAGIACTVEDAITPIAKGVIHHLNETEDLDVIVAEMGDGFVGYYGVDDLLTDMELQSFIEAHVVAATDLAGAWAAERTFRERYRTGITALTGPVTDNDVGRRYITQRLGVTAHNALRQGTALVDEVVDALPASAFPEEIEATAPAAPPSSDEKLAVAAE</sequence>
<evidence type="ECO:0008006" key="4">
    <source>
        <dbReference type="Google" id="ProtNLM"/>
    </source>
</evidence>
<gene>
    <name evidence="2" type="ORF">GGP71_001483</name>
</gene>
<protein>
    <recommendedName>
        <fullName evidence="4">DUF1611 domain-containing protein</fullName>
    </recommendedName>
</protein>
<dbReference type="AlphaFoldDB" id="A0A9X2Q3J9"/>
<comment type="caution">
    <text evidence="2">The sequence shown here is derived from an EMBL/GenBank/DDBJ whole genome shotgun (WGS) entry which is preliminary data.</text>
</comment>
<evidence type="ECO:0000313" key="2">
    <source>
        <dbReference type="EMBL" id="MCS3677560.1"/>
    </source>
</evidence>